<reference evidence="2" key="1">
    <citation type="submission" date="2020-02" db="EMBL/GenBank/DDBJ databases">
        <authorList>
            <person name="Meier V. D."/>
        </authorList>
    </citation>
    <scope>NUCLEOTIDE SEQUENCE</scope>
    <source>
        <strain evidence="2">AVDCRST_MAG40</strain>
    </source>
</reference>
<proteinExistence type="predicted"/>
<feature type="compositionally biased region" description="Basic and acidic residues" evidence="1">
    <location>
        <begin position="39"/>
        <end position="50"/>
    </location>
</feature>
<organism evidence="2">
    <name type="scientific">uncultured Gemmatimonadaceae bacterium</name>
    <dbReference type="NCBI Taxonomy" id="246130"/>
    <lineage>
        <taxon>Bacteria</taxon>
        <taxon>Pseudomonadati</taxon>
        <taxon>Gemmatimonadota</taxon>
        <taxon>Gemmatimonadia</taxon>
        <taxon>Gemmatimonadales</taxon>
        <taxon>Gemmatimonadaceae</taxon>
        <taxon>environmental samples</taxon>
    </lineage>
</organism>
<evidence type="ECO:0000256" key="1">
    <source>
        <dbReference type="SAM" id="MobiDB-lite"/>
    </source>
</evidence>
<feature type="non-terminal residue" evidence="2">
    <location>
        <position position="1"/>
    </location>
</feature>
<feature type="compositionally biased region" description="Low complexity" evidence="1">
    <location>
        <begin position="22"/>
        <end position="32"/>
    </location>
</feature>
<protein>
    <submittedName>
        <fullName evidence="2">Uncharacterized protein</fullName>
    </submittedName>
</protein>
<evidence type="ECO:0000313" key="2">
    <source>
        <dbReference type="EMBL" id="CAA9360692.1"/>
    </source>
</evidence>
<accession>A0A6J4MIM5</accession>
<dbReference type="InterPro" id="IPR011042">
    <property type="entry name" value="6-blade_b-propeller_TolB-like"/>
</dbReference>
<name>A0A6J4MIM5_9BACT</name>
<dbReference type="EMBL" id="CADCTX010000954">
    <property type="protein sequence ID" value="CAA9360692.1"/>
    <property type="molecule type" value="Genomic_DNA"/>
</dbReference>
<dbReference type="SUPFAM" id="SSF63829">
    <property type="entry name" value="Calcium-dependent phosphotriesterase"/>
    <property type="match status" value="1"/>
</dbReference>
<gene>
    <name evidence="2" type="ORF">AVDCRST_MAG40-3461</name>
</gene>
<dbReference type="Gene3D" id="2.120.10.30">
    <property type="entry name" value="TolB, C-terminal domain"/>
    <property type="match status" value="1"/>
</dbReference>
<feature type="region of interest" description="Disordered" evidence="1">
    <location>
        <begin position="1"/>
        <end position="50"/>
    </location>
</feature>
<sequence>RHLRRRGAPLLLPARLAPPPQRSAAALAARSADGLESDAEGRVRATNHEHDAVLRRAPAGEWETAAHDPRLLWPDTMAVAADGRLHVTANRLRRQAKYQRGEDLRRKPRTLFRIRPGVRPVPPR</sequence>
<dbReference type="AlphaFoldDB" id="A0A6J4MIM5"/>